<feature type="domain" description="Transposase MuDR plant" evidence="2">
    <location>
        <begin position="252"/>
        <end position="308"/>
    </location>
</feature>
<feature type="compositionally biased region" description="Acidic residues" evidence="1">
    <location>
        <begin position="668"/>
        <end position="688"/>
    </location>
</feature>
<dbReference type="PANTHER" id="PTHR31973">
    <property type="entry name" value="POLYPROTEIN, PUTATIVE-RELATED"/>
    <property type="match status" value="1"/>
</dbReference>
<reference evidence="4 5" key="1">
    <citation type="submission" date="2018-09" db="EMBL/GenBank/DDBJ databases">
        <title>A high-quality reference genome of wild soybean provides a powerful tool to mine soybean genomes.</title>
        <authorList>
            <person name="Xie M."/>
            <person name="Chung C.Y.L."/>
            <person name="Li M.-W."/>
            <person name="Wong F.-L."/>
            <person name="Chan T.-F."/>
            <person name="Lam H.-M."/>
        </authorList>
    </citation>
    <scope>NUCLEOTIDE SEQUENCE [LARGE SCALE GENOMIC DNA]</scope>
    <source>
        <strain evidence="5">cv. W05</strain>
        <tissue evidence="4">Hypocotyl of etiolated seedlings</tissue>
    </source>
</reference>
<comment type="caution">
    <text evidence="4">The sequence shown here is derived from an EMBL/GenBank/DDBJ whole genome shotgun (WGS) entry which is preliminary data.</text>
</comment>
<name>A0A445G7J1_GLYSO</name>
<dbReference type="Pfam" id="PF10551">
    <property type="entry name" value="MULE"/>
    <property type="match status" value="1"/>
</dbReference>
<sequence>MLRCVFALQGTSHRIARHLTRHRMAPRTTPRTAPHTASHDTSHRTTAHPAPRMTSHDTSHGTAPHLTIFVVVKYYFLLQGYKGSVQIFYRQLGIRLDKDLVKVWNDDGAREIVKIAMDLIQKHVEVYIDHTSHMTEGVLLAIDEGGKPMVEGDSGNDVIDGKDSDREVDKFELDDRDKETDEDKGDDDNYEENDNYDGDDLDAEYDTDKLGSDIASEEDYDCYALTMAAINGEDISIKPVSRRFQPHEMGRDFKFEVGMDFDSINQFKASIKEYANMHGFGLKFKKNDNVRCRVICQDSCEWMTYVSKVGGSTIYSMKTYNGKHTCASESYCVKISSKKAYWARRIAKEKVQGNYVEQYNKLWDYANEVRRPIIGLDSCFLKTPFGGILLVAMGQDPNDQYYPLTVAIVESENKDSWKWFLQKLLSDIGHEHKWVFISNQQKVSKEVHDWLMQLDPRFWSKAHMSEYSRCDMIMNNISEAFNGRILEAREQPIVAMLEWIRVYMMTRFAKNRKLGEKQKAKGQKVLAVDWNTMQAPMFDRRLLPSDFVHPYYHVDTYINCYASILEPINREDMWQQTGLPTVLPPQVRVSIGRPKKARRRENDEAPKPHKLKRTNTSLRCGGCGTFGHKKSVVWCEVSREVWCDARCCVMRGLGEVQCDARCCAMRDEEEDDDNNNNDDDNDGDDDDDKVIPIKAVDPEAIKFLERLGTLNAEADSIYELHKEPSPIIEPEFVWDDIVTFEAK</sequence>
<feature type="region of interest" description="Disordered" evidence="1">
    <location>
        <begin position="149"/>
        <end position="205"/>
    </location>
</feature>
<feature type="compositionally biased region" description="Basic and acidic residues" evidence="1">
    <location>
        <begin position="159"/>
        <end position="181"/>
    </location>
</feature>
<evidence type="ECO:0000313" key="5">
    <source>
        <dbReference type="Proteomes" id="UP000289340"/>
    </source>
</evidence>
<dbReference type="InterPro" id="IPR004332">
    <property type="entry name" value="Transposase_MuDR"/>
</dbReference>
<dbReference type="InterPro" id="IPR018289">
    <property type="entry name" value="MULE_transposase_dom"/>
</dbReference>
<feature type="domain" description="MULE transposase" evidence="3">
    <location>
        <begin position="374"/>
        <end position="444"/>
    </location>
</feature>
<dbReference type="AlphaFoldDB" id="A0A445G7J1"/>
<dbReference type="Pfam" id="PF03108">
    <property type="entry name" value="DBD_Tnp_Mut"/>
    <property type="match status" value="1"/>
</dbReference>
<feature type="region of interest" description="Disordered" evidence="1">
    <location>
        <begin position="592"/>
        <end position="612"/>
    </location>
</feature>
<dbReference type="Proteomes" id="UP000289340">
    <property type="component" value="Chromosome 17"/>
</dbReference>
<proteinExistence type="predicted"/>
<organism evidence="4 5">
    <name type="scientific">Glycine soja</name>
    <name type="common">Wild soybean</name>
    <dbReference type="NCBI Taxonomy" id="3848"/>
    <lineage>
        <taxon>Eukaryota</taxon>
        <taxon>Viridiplantae</taxon>
        <taxon>Streptophyta</taxon>
        <taxon>Embryophyta</taxon>
        <taxon>Tracheophyta</taxon>
        <taxon>Spermatophyta</taxon>
        <taxon>Magnoliopsida</taxon>
        <taxon>eudicotyledons</taxon>
        <taxon>Gunneridae</taxon>
        <taxon>Pentapetalae</taxon>
        <taxon>rosids</taxon>
        <taxon>fabids</taxon>
        <taxon>Fabales</taxon>
        <taxon>Fabaceae</taxon>
        <taxon>Papilionoideae</taxon>
        <taxon>50 kb inversion clade</taxon>
        <taxon>NPAAA clade</taxon>
        <taxon>indigoferoid/millettioid clade</taxon>
        <taxon>Phaseoleae</taxon>
        <taxon>Glycine</taxon>
        <taxon>Glycine subgen. Soja</taxon>
    </lineage>
</organism>
<evidence type="ECO:0000313" key="4">
    <source>
        <dbReference type="EMBL" id="RZB57157.1"/>
    </source>
</evidence>
<keyword evidence="5" id="KW-1185">Reference proteome</keyword>
<gene>
    <name evidence="4" type="ORF">D0Y65_046009</name>
</gene>
<dbReference type="EMBL" id="QZWG01000017">
    <property type="protein sequence ID" value="RZB57157.1"/>
    <property type="molecule type" value="Genomic_DNA"/>
</dbReference>
<feature type="region of interest" description="Disordered" evidence="1">
    <location>
        <begin position="668"/>
        <end position="691"/>
    </location>
</feature>
<protein>
    <recommendedName>
        <fullName evidence="6">Transposase MuDR plant domain-containing protein</fullName>
    </recommendedName>
</protein>
<evidence type="ECO:0008006" key="6">
    <source>
        <dbReference type="Google" id="ProtNLM"/>
    </source>
</evidence>
<feature type="compositionally biased region" description="Acidic residues" evidence="1">
    <location>
        <begin position="182"/>
        <end position="205"/>
    </location>
</feature>
<evidence type="ECO:0000259" key="3">
    <source>
        <dbReference type="Pfam" id="PF10551"/>
    </source>
</evidence>
<feature type="region of interest" description="Disordered" evidence="1">
    <location>
        <begin position="19"/>
        <end position="60"/>
    </location>
</feature>
<dbReference type="PANTHER" id="PTHR31973:SF187">
    <property type="entry name" value="MUTATOR TRANSPOSASE MUDRA PROTEIN"/>
    <property type="match status" value="1"/>
</dbReference>
<evidence type="ECO:0000256" key="1">
    <source>
        <dbReference type="SAM" id="MobiDB-lite"/>
    </source>
</evidence>
<accession>A0A445G7J1</accession>
<feature type="compositionally biased region" description="Low complexity" evidence="1">
    <location>
        <begin position="26"/>
        <end position="36"/>
    </location>
</feature>
<evidence type="ECO:0000259" key="2">
    <source>
        <dbReference type="Pfam" id="PF03108"/>
    </source>
</evidence>